<dbReference type="AlphaFoldDB" id="A0A8S2YIT0"/>
<feature type="non-terminal residue" evidence="1">
    <location>
        <position position="52"/>
    </location>
</feature>
<proteinExistence type="predicted"/>
<reference evidence="1" key="1">
    <citation type="submission" date="2021-02" db="EMBL/GenBank/DDBJ databases">
        <authorList>
            <person name="Nowell W R."/>
        </authorList>
    </citation>
    <scope>NUCLEOTIDE SEQUENCE</scope>
</reference>
<dbReference type="EMBL" id="CAJOBI010094354">
    <property type="protein sequence ID" value="CAF4557400.1"/>
    <property type="molecule type" value="Genomic_DNA"/>
</dbReference>
<organism evidence="1 2">
    <name type="scientific">Rotaria magnacalcarata</name>
    <dbReference type="NCBI Taxonomy" id="392030"/>
    <lineage>
        <taxon>Eukaryota</taxon>
        <taxon>Metazoa</taxon>
        <taxon>Spiralia</taxon>
        <taxon>Gnathifera</taxon>
        <taxon>Rotifera</taxon>
        <taxon>Eurotatoria</taxon>
        <taxon>Bdelloidea</taxon>
        <taxon>Philodinida</taxon>
        <taxon>Philodinidae</taxon>
        <taxon>Rotaria</taxon>
    </lineage>
</organism>
<name>A0A8S2YIT0_9BILA</name>
<comment type="caution">
    <text evidence="1">The sequence shown here is derived from an EMBL/GenBank/DDBJ whole genome shotgun (WGS) entry which is preliminary data.</text>
</comment>
<protein>
    <submittedName>
        <fullName evidence="1">Uncharacterized protein</fullName>
    </submittedName>
</protein>
<accession>A0A8S2YIT0</accession>
<sequence>MNDSIEIDQDRVWKVYTDHELVTQYLNDKHYQLIDDPDQADILFVMKQLNEF</sequence>
<gene>
    <name evidence="1" type="ORF">SMN809_LOCUS37295</name>
</gene>
<evidence type="ECO:0000313" key="1">
    <source>
        <dbReference type="EMBL" id="CAF4557400.1"/>
    </source>
</evidence>
<evidence type="ECO:0000313" key="2">
    <source>
        <dbReference type="Proteomes" id="UP000676336"/>
    </source>
</evidence>
<dbReference type="Proteomes" id="UP000676336">
    <property type="component" value="Unassembled WGS sequence"/>
</dbReference>